<protein>
    <submittedName>
        <fullName evidence="1">Uncharacterized protein</fullName>
    </submittedName>
</protein>
<dbReference type="AlphaFoldDB" id="Q7U4Q8"/>
<organism evidence="1 2">
    <name type="scientific">Parasynechococcus marenigrum (strain WH8102)</name>
    <dbReference type="NCBI Taxonomy" id="84588"/>
    <lineage>
        <taxon>Bacteria</taxon>
        <taxon>Bacillati</taxon>
        <taxon>Cyanobacteriota</taxon>
        <taxon>Cyanophyceae</taxon>
        <taxon>Synechococcales</taxon>
        <taxon>Prochlorococcaceae</taxon>
        <taxon>Parasynechococcus</taxon>
        <taxon>Parasynechococcus marenigrum</taxon>
    </lineage>
</organism>
<sequence>MKGLVFGTIRSVRRNTMPVSPEREQALSEFVAAVQAREDVQSELNEITTLDQLKTIVDSIEPALTGAALIPFEQATSPPKITVDSGVLDKNIPWRLLRCPGGPLVLQMICTRVNFALWIESC</sequence>
<gene>
    <name evidence="1" type="ordered locus">SYNW2006</name>
</gene>
<name>Q7U4Q8_PARMW</name>
<keyword evidence="2" id="KW-1185">Reference proteome</keyword>
<evidence type="ECO:0000313" key="2">
    <source>
        <dbReference type="Proteomes" id="UP000001422"/>
    </source>
</evidence>
<dbReference type="STRING" id="84588.SYNW2006"/>
<evidence type="ECO:0000313" key="1">
    <source>
        <dbReference type="EMBL" id="CAE08521.1"/>
    </source>
</evidence>
<dbReference type="HOGENOM" id="CLU_2221936_0_0_3"/>
<dbReference type="KEGG" id="syw:SYNW2006"/>
<proteinExistence type="predicted"/>
<reference evidence="1 2" key="1">
    <citation type="journal article" date="2003" name="Nature">
        <title>The genome of a motile marine Synechococcus.</title>
        <authorList>
            <person name="Palenik B."/>
            <person name="Brahamsha B."/>
            <person name="Larimer F."/>
            <person name="Land M."/>
            <person name="Hauser L."/>
            <person name="Chain P."/>
            <person name="Lamerdin J."/>
            <person name="Regala W."/>
            <person name="Allen E.A."/>
            <person name="McCarren J."/>
            <person name="Paulsen I."/>
            <person name="Dufresne A."/>
            <person name="Partensky F."/>
            <person name="Webb E."/>
            <person name="Waterbury J."/>
        </authorList>
    </citation>
    <scope>NUCLEOTIDE SEQUENCE [LARGE SCALE GENOMIC DNA]</scope>
    <source>
        <strain evidence="1 2">WH8102</strain>
    </source>
</reference>
<accession>Q7U4Q8</accession>
<dbReference type="eggNOG" id="ENOG5030SSR">
    <property type="taxonomic scope" value="Bacteria"/>
</dbReference>
<dbReference type="Proteomes" id="UP000001422">
    <property type="component" value="Chromosome"/>
</dbReference>
<dbReference type="EMBL" id="BX569694">
    <property type="protein sequence ID" value="CAE08521.1"/>
    <property type="molecule type" value="Genomic_DNA"/>
</dbReference>